<evidence type="ECO:0000313" key="2">
    <source>
        <dbReference type="Proteomes" id="UP000465846"/>
    </source>
</evidence>
<dbReference type="AlphaFoldDB" id="A0A6C0UFN4"/>
<proteinExistence type="predicted"/>
<sequence>MRDHREELPPNLWEDAPAIYADGMLFALIGRDEDLVHDIAAEAIELDESYLETFGESAGSQLRYYNAKLLAATILDDDRWEDLLSGYIEAVGQIVPTEIREQKHVASDLRARLYGALYNREGELFASVFEKYLRGYAANTPLDTDDPEELLNDELTALCLLANDRGINVTIDSPFVPDVLVPDPSEAIHVVEVH</sequence>
<dbReference type="Proteomes" id="UP000465846">
    <property type="component" value="Chromosome"/>
</dbReference>
<accession>A0A6C0UFN4</accession>
<gene>
    <name evidence="1" type="ORF">G3I44_07735</name>
</gene>
<evidence type="ECO:0000313" key="1">
    <source>
        <dbReference type="EMBL" id="QIB74195.1"/>
    </source>
</evidence>
<protein>
    <submittedName>
        <fullName evidence="1">Uncharacterized protein</fullName>
    </submittedName>
</protein>
<dbReference type="EMBL" id="CP048739">
    <property type="protein sequence ID" value="QIB74195.1"/>
    <property type="molecule type" value="Genomic_DNA"/>
</dbReference>
<reference evidence="1 2" key="1">
    <citation type="submission" date="2020-02" db="EMBL/GenBank/DDBJ databases">
        <title>Whole genome sequence of Halogeometricum borinquense strain wsp4.</title>
        <authorList>
            <person name="Verma D.K."/>
            <person name="Gopal K."/>
            <person name="Prasad E.S."/>
        </authorList>
    </citation>
    <scope>NUCLEOTIDE SEQUENCE [LARGE SCALE GENOMIC DNA]</scope>
    <source>
        <strain evidence="2">wsp4</strain>
    </source>
</reference>
<name>A0A6C0UFN4_9EURY</name>
<organism evidence="1 2">
    <name type="scientific">Halogeometricum borinquense</name>
    <dbReference type="NCBI Taxonomy" id="60847"/>
    <lineage>
        <taxon>Archaea</taxon>
        <taxon>Methanobacteriati</taxon>
        <taxon>Methanobacteriota</taxon>
        <taxon>Stenosarchaea group</taxon>
        <taxon>Halobacteria</taxon>
        <taxon>Halobacteriales</taxon>
        <taxon>Haloferacaceae</taxon>
        <taxon>Halogeometricum</taxon>
    </lineage>
</organism>